<keyword evidence="3" id="KW-0964">Secreted</keyword>
<comment type="subcellular location">
    <subcellularLocation>
        <location evidence="1">Secreted</location>
    </subcellularLocation>
</comment>
<comment type="caution">
    <text evidence="6">The sequence shown here is derived from an EMBL/GenBank/DDBJ whole genome shotgun (WGS) entry which is preliminary data.</text>
</comment>
<dbReference type="Proteomes" id="UP000801492">
    <property type="component" value="Unassembled WGS sequence"/>
</dbReference>
<comment type="similarity">
    <text evidence="2">Belongs to the PBP/GOBP family.</text>
</comment>
<dbReference type="EMBL" id="VTPC01000913">
    <property type="protein sequence ID" value="KAF2903875.1"/>
    <property type="molecule type" value="Genomic_DNA"/>
</dbReference>
<dbReference type="SUPFAM" id="SSF47565">
    <property type="entry name" value="Insect pheromone/odorant-binding proteins"/>
    <property type="match status" value="1"/>
</dbReference>
<dbReference type="Gene3D" id="1.10.238.20">
    <property type="entry name" value="Pheromone/general odorant binding protein domain"/>
    <property type="match status" value="1"/>
</dbReference>
<evidence type="ECO:0000256" key="4">
    <source>
        <dbReference type="ARBA" id="ARBA00022729"/>
    </source>
</evidence>
<evidence type="ECO:0000256" key="3">
    <source>
        <dbReference type="ARBA" id="ARBA00022525"/>
    </source>
</evidence>
<feature type="signal peptide" evidence="5">
    <location>
        <begin position="1"/>
        <end position="17"/>
    </location>
</feature>
<evidence type="ECO:0000256" key="5">
    <source>
        <dbReference type="SAM" id="SignalP"/>
    </source>
</evidence>
<dbReference type="GO" id="GO:0005549">
    <property type="term" value="F:odorant binding"/>
    <property type="evidence" value="ECO:0007669"/>
    <property type="project" value="InterPro"/>
</dbReference>
<dbReference type="AlphaFoldDB" id="A0A8K0DCT3"/>
<evidence type="ECO:0000256" key="2">
    <source>
        <dbReference type="ARBA" id="ARBA00008098"/>
    </source>
</evidence>
<organism evidence="6 7">
    <name type="scientific">Ignelater luminosus</name>
    <name type="common">Cucubano</name>
    <name type="synonym">Pyrophorus luminosus</name>
    <dbReference type="NCBI Taxonomy" id="2038154"/>
    <lineage>
        <taxon>Eukaryota</taxon>
        <taxon>Metazoa</taxon>
        <taxon>Ecdysozoa</taxon>
        <taxon>Arthropoda</taxon>
        <taxon>Hexapoda</taxon>
        <taxon>Insecta</taxon>
        <taxon>Pterygota</taxon>
        <taxon>Neoptera</taxon>
        <taxon>Endopterygota</taxon>
        <taxon>Coleoptera</taxon>
        <taxon>Polyphaga</taxon>
        <taxon>Elateriformia</taxon>
        <taxon>Elateroidea</taxon>
        <taxon>Elateridae</taxon>
        <taxon>Agrypninae</taxon>
        <taxon>Pyrophorini</taxon>
        <taxon>Ignelater</taxon>
    </lineage>
</organism>
<name>A0A8K0DCT3_IGNLU</name>
<dbReference type="InterPro" id="IPR036728">
    <property type="entry name" value="PBP_GOBP_sf"/>
</dbReference>
<dbReference type="GO" id="GO:0007608">
    <property type="term" value="P:sensory perception of smell"/>
    <property type="evidence" value="ECO:0007669"/>
    <property type="project" value="TreeGrafter"/>
</dbReference>
<evidence type="ECO:0000313" key="6">
    <source>
        <dbReference type="EMBL" id="KAF2903875.1"/>
    </source>
</evidence>
<evidence type="ECO:0000313" key="7">
    <source>
        <dbReference type="Proteomes" id="UP000801492"/>
    </source>
</evidence>
<keyword evidence="7" id="KW-1185">Reference proteome</keyword>
<dbReference type="InterPro" id="IPR006170">
    <property type="entry name" value="PBP/GOBP"/>
</dbReference>
<reference evidence="6" key="1">
    <citation type="submission" date="2019-08" db="EMBL/GenBank/DDBJ databases">
        <title>The genome of the North American firefly Photinus pyralis.</title>
        <authorList>
            <consortium name="Photinus pyralis genome working group"/>
            <person name="Fallon T.R."/>
            <person name="Sander Lower S.E."/>
            <person name="Weng J.-K."/>
        </authorList>
    </citation>
    <scope>NUCLEOTIDE SEQUENCE</scope>
    <source>
        <strain evidence="6">TRF0915ILg1</strain>
        <tissue evidence="6">Whole body</tissue>
    </source>
</reference>
<dbReference type="Pfam" id="PF01395">
    <property type="entry name" value="PBP_GOBP"/>
    <property type="match status" value="1"/>
</dbReference>
<proteinExistence type="inferred from homology"/>
<evidence type="ECO:0000256" key="1">
    <source>
        <dbReference type="ARBA" id="ARBA00004613"/>
    </source>
</evidence>
<feature type="chain" id="PRO_5035434898" evidence="5">
    <location>
        <begin position="18"/>
        <end position="138"/>
    </location>
</feature>
<keyword evidence="4 5" id="KW-0732">Signal</keyword>
<dbReference type="CDD" id="cd23992">
    <property type="entry name" value="PBP_GOBP"/>
    <property type="match status" value="1"/>
</dbReference>
<accession>A0A8K0DCT3</accession>
<gene>
    <name evidence="6" type="ORF">ILUMI_02293</name>
</gene>
<dbReference type="SMART" id="SM00708">
    <property type="entry name" value="PhBP"/>
    <property type="match status" value="1"/>
</dbReference>
<sequence length="138" mass="15589">MITLLLLLFLLTSLSNQQTVDQLVEGYIQVVGTYESDCITVSGANSGVVNQEFRNLKFKEDRATKCFWECIYKKLDLISVSNEVLGYKIKQLIGLSDKDASEEIYQKCIQIRGSDTCETATGIHRCLYTSVRAFLESQ</sequence>
<dbReference type="PANTHER" id="PTHR11857:SF43">
    <property type="entry name" value="GEO07291P1-RELATED"/>
    <property type="match status" value="1"/>
</dbReference>
<dbReference type="PANTHER" id="PTHR11857">
    <property type="entry name" value="ODORANT BINDING PROTEIN-RELATED"/>
    <property type="match status" value="1"/>
</dbReference>
<dbReference type="OrthoDB" id="6815539at2759"/>
<protein>
    <submittedName>
        <fullName evidence="6">Uncharacterized protein</fullName>
    </submittedName>
</protein>
<dbReference type="GO" id="GO:0005615">
    <property type="term" value="C:extracellular space"/>
    <property type="evidence" value="ECO:0007669"/>
    <property type="project" value="TreeGrafter"/>
</dbReference>